<dbReference type="AlphaFoldDB" id="A0A841FYD1"/>
<evidence type="ECO:0000313" key="2">
    <source>
        <dbReference type="EMBL" id="MBB6038522.1"/>
    </source>
</evidence>
<dbReference type="RefSeq" id="WP_203686690.1">
    <property type="nucleotide sequence ID" value="NZ_BONT01000069.1"/>
</dbReference>
<proteinExistence type="predicted"/>
<protein>
    <submittedName>
        <fullName evidence="2">Uncharacterized protein</fullName>
    </submittedName>
</protein>
<evidence type="ECO:0000256" key="1">
    <source>
        <dbReference type="SAM" id="MobiDB-lite"/>
    </source>
</evidence>
<sequence length="456" mass="50182">MTKGMSERELLALPVVVDLDTAAQALRIERTKAYRLAAAGEFPVRVFQAGGRDAAYRVATADLITLIGTRPPRHHQRRTRGGIAKHCTCRDPDTNQKLGPTCPKLHDALGRWSSRHGTWKYQCKLPPHHDGRRRNPLRRYGFATKAAATAELTTVRRCLALAGENPHLRSLTADLITAALRRTRQIPTPETLRPAGTRCDYQAHIHLHITPHPHPSSEPEPFDTPPAWASIEHRSDRAPRGGTMGPDETRKYARSFLRKHRAYLLSLRSGGFKSTAAMDRAETRAHTITDRNAKISALVEVALRAARIAPDDAERIVRTLPDADTAATELAYAHLAAAFAVPYPDRCEKIAALITDELWAAHAKRRIATALAAADLPRAERLVMSTTDRAAQSVTQRAHALLWVAEEGAKQSPKAAQRLIALARKLAVACRSEFLVALADAIREDVVDGATPAQPR</sequence>
<keyword evidence="3" id="KW-1185">Reference proteome</keyword>
<dbReference type="EMBL" id="JACHGT010000017">
    <property type="protein sequence ID" value="MBB6038522.1"/>
    <property type="molecule type" value="Genomic_DNA"/>
</dbReference>
<reference evidence="2 3" key="1">
    <citation type="submission" date="2020-08" db="EMBL/GenBank/DDBJ databases">
        <title>Genomic Encyclopedia of Type Strains, Phase IV (KMG-IV): sequencing the most valuable type-strain genomes for metagenomic binning, comparative biology and taxonomic classification.</title>
        <authorList>
            <person name="Goeker M."/>
        </authorList>
    </citation>
    <scope>NUCLEOTIDE SEQUENCE [LARGE SCALE GENOMIC DNA]</scope>
    <source>
        <strain evidence="2 3">YIM 65646</strain>
    </source>
</reference>
<gene>
    <name evidence="2" type="ORF">HNR73_006408</name>
</gene>
<name>A0A841FYD1_9ACTN</name>
<evidence type="ECO:0000313" key="3">
    <source>
        <dbReference type="Proteomes" id="UP000548476"/>
    </source>
</evidence>
<dbReference type="Proteomes" id="UP000548476">
    <property type="component" value="Unassembled WGS sequence"/>
</dbReference>
<feature type="compositionally biased region" description="Pro residues" evidence="1">
    <location>
        <begin position="212"/>
        <end position="224"/>
    </location>
</feature>
<comment type="caution">
    <text evidence="2">The sequence shown here is derived from an EMBL/GenBank/DDBJ whole genome shotgun (WGS) entry which is preliminary data.</text>
</comment>
<feature type="region of interest" description="Disordered" evidence="1">
    <location>
        <begin position="212"/>
        <end position="248"/>
    </location>
</feature>
<organism evidence="2 3">
    <name type="scientific">Phytomonospora endophytica</name>
    <dbReference type="NCBI Taxonomy" id="714109"/>
    <lineage>
        <taxon>Bacteria</taxon>
        <taxon>Bacillati</taxon>
        <taxon>Actinomycetota</taxon>
        <taxon>Actinomycetes</taxon>
        <taxon>Micromonosporales</taxon>
        <taxon>Micromonosporaceae</taxon>
        <taxon>Phytomonospora</taxon>
    </lineage>
</organism>
<accession>A0A841FYD1</accession>